<dbReference type="InterPro" id="IPR000425">
    <property type="entry name" value="MIP"/>
</dbReference>
<dbReference type="PANTHER" id="PTHR19139:SF199">
    <property type="entry name" value="MIP17260P"/>
    <property type="match status" value="1"/>
</dbReference>
<protein>
    <submittedName>
        <fullName evidence="10">Aquaporin</fullName>
    </submittedName>
</protein>
<name>A0A540W722_9ACTN</name>
<dbReference type="EMBL" id="VIGB01000003">
    <property type="protein sequence ID" value="TQF04812.1"/>
    <property type="molecule type" value="Genomic_DNA"/>
</dbReference>
<dbReference type="Gene3D" id="1.20.1080.10">
    <property type="entry name" value="Glycerol uptake facilitator protein"/>
    <property type="match status" value="1"/>
</dbReference>
<dbReference type="InterPro" id="IPR023271">
    <property type="entry name" value="Aquaporin-like"/>
</dbReference>
<feature type="transmembrane region" description="Helical" evidence="9">
    <location>
        <begin position="133"/>
        <end position="156"/>
    </location>
</feature>
<dbReference type="Proteomes" id="UP000319103">
    <property type="component" value="Unassembled WGS sequence"/>
</dbReference>
<keyword evidence="6 9" id="KW-1133">Transmembrane helix</keyword>
<dbReference type="InterPro" id="IPR022357">
    <property type="entry name" value="MIP_CS"/>
</dbReference>
<dbReference type="SUPFAM" id="SSF81338">
    <property type="entry name" value="Aquaporin-like"/>
    <property type="match status" value="1"/>
</dbReference>
<evidence type="ECO:0000256" key="7">
    <source>
        <dbReference type="ARBA" id="ARBA00023136"/>
    </source>
</evidence>
<evidence type="ECO:0000256" key="1">
    <source>
        <dbReference type="ARBA" id="ARBA00004651"/>
    </source>
</evidence>
<feature type="transmembrane region" description="Helical" evidence="9">
    <location>
        <begin position="86"/>
        <end position="113"/>
    </location>
</feature>
<keyword evidence="11" id="KW-1185">Reference proteome</keyword>
<dbReference type="PRINTS" id="PR00783">
    <property type="entry name" value="MINTRINSICP"/>
</dbReference>
<dbReference type="InterPro" id="IPR034294">
    <property type="entry name" value="Aquaporin_transptr"/>
</dbReference>
<evidence type="ECO:0000256" key="4">
    <source>
        <dbReference type="ARBA" id="ARBA00022475"/>
    </source>
</evidence>
<gene>
    <name evidence="10" type="ORF">E6W39_24530</name>
</gene>
<evidence type="ECO:0000256" key="3">
    <source>
        <dbReference type="ARBA" id="ARBA00022448"/>
    </source>
</evidence>
<evidence type="ECO:0000256" key="8">
    <source>
        <dbReference type="RuleBase" id="RU000477"/>
    </source>
</evidence>
<feature type="transmembrane region" description="Helical" evidence="9">
    <location>
        <begin position="36"/>
        <end position="58"/>
    </location>
</feature>
<comment type="subcellular location">
    <subcellularLocation>
        <location evidence="1">Cell membrane</location>
        <topology evidence="1">Multi-pass membrane protein</topology>
    </subcellularLocation>
</comment>
<dbReference type="Pfam" id="PF00230">
    <property type="entry name" value="MIP"/>
    <property type="match status" value="1"/>
</dbReference>
<dbReference type="RefSeq" id="WP_141635367.1">
    <property type="nucleotide sequence ID" value="NZ_VIGB01000003.1"/>
</dbReference>
<dbReference type="GO" id="GO:0015250">
    <property type="term" value="F:water channel activity"/>
    <property type="evidence" value="ECO:0007669"/>
    <property type="project" value="TreeGrafter"/>
</dbReference>
<accession>A0A540W722</accession>
<organism evidence="10 11">
    <name type="scientific">Kitasatospora acidiphila</name>
    <dbReference type="NCBI Taxonomy" id="2567942"/>
    <lineage>
        <taxon>Bacteria</taxon>
        <taxon>Bacillati</taxon>
        <taxon>Actinomycetota</taxon>
        <taxon>Actinomycetes</taxon>
        <taxon>Kitasatosporales</taxon>
        <taxon>Streptomycetaceae</taxon>
        <taxon>Kitasatospora</taxon>
    </lineage>
</organism>
<feature type="transmembrane region" description="Helical" evidence="9">
    <location>
        <begin position="9"/>
        <end position="30"/>
    </location>
</feature>
<comment type="similarity">
    <text evidence="2 8">Belongs to the MIP/aquaporin (TC 1.A.8) family.</text>
</comment>
<keyword evidence="4" id="KW-1003">Cell membrane</keyword>
<keyword evidence="5 8" id="KW-0812">Transmembrane</keyword>
<evidence type="ECO:0000256" key="6">
    <source>
        <dbReference type="ARBA" id="ARBA00022989"/>
    </source>
</evidence>
<keyword evidence="7 9" id="KW-0472">Membrane</keyword>
<evidence type="ECO:0000256" key="5">
    <source>
        <dbReference type="ARBA" id="ARBA00022692"/>
    </source>
</evidence>
<dbReference type="GO" id="GO:0005886">
    <property type="term" value="C:plasma membrane"/>
    <property type="evidence" value="ECO:0007669"/>
    <property type="project" value="UniProtKB-SubCell"/>
</dbReference>
<evidence type="ECO:0000313" key="10">
    <source>
        <dbReference type="EMBL" id="TQF04812.1"/>
    </source>
</evidence>
<dbReference type="OrthoDB" id="9807293at2"/>
<evidence type="ECO:0000256" key="9">
    <source>
        <dbReference type="SAM" id="Phobius"/>
    </source>
</evidence>
<evidence type="ECO:0000256" key="2">
    <source>
        <dbReference type="ARBA" id="ARBA00006175"/>
    </source>
</evidence>
<feature type="transmembrane region" description="Helical" evidence="9">
    <location>
        <begin position="168"/>
        <end position="189"/>
    </location>
</feature>
<sequence length="246" mass="24460">MIRKLAAELLGTGLLVYVGVGVATLSFGFGTAGGSFAAGVVATALAFGLVLLALAYVLGPVSGCHINPAVTIGALFAGRIRPLEAACYWAAQFIGGILGALLLWGTFACSPLYSRSTTGLGADGWGAASPIHINLGGAFLIEVVLTTLFVFTVLGVTSKTANATAAGLTIGLALSVCHLIGIPVTGTSVNPARSLGPALILGGTALNQVWLFIVAPLVGGTVAAGLHLLLFPKPAPSPAQQASATA</sequence>
<proteinExistence type="inferred from homology"/>
<keyword evidence="3 8" id="KW-0813">Transport</keyword>
<comment type="caution">
    <text evidence="10">The sequence shown here is derived from an EMBL/GenBank/DDBJ whole genome shotgun (WGS) entry which is preliminary data.</text>
</comment>
<dbReference type="PANTHER" id="PTHR19139">
    <property type="entry name" value="AQUAPORIN TRANSPORTER"/>
    <property type="match status" value="1"/>
</dbReference>
<reference evidence="10 11" key="1">
    <citation type="submission" date="2019-06" db="EMBL/GenBank/DDBJ databases">
        <title>Description of Kitasatospora acidophila sp. nov. isolated from pine grove soil, and reclassification of Streptomyces novaecaesareae to Kitasatospora novaeceasareae comb. nov.</title>
        <authorList>
            <person name="Kim M.J."/>
        </authorList>
    </citation>
    <scope>NUCLEOTIDE SEQUENCE [LARGE SCALE GENOMIC DNA]</scope>
    <source>
        <strain evidence="10 11">MMS16-CNU292</strain>
    </source>
</reference>
<evidence type="ECO:0000313" key="11">
    <source>
        <dbReference type="Proteomes" id="UP000319103"/>
    </source>
</evidence>
<feature type="transmembrane region" description="Helical" evidence="9">
    <location>
        <begin position="209"/>
        <end position="231"/>
    </location>
</feature>
<dbReference type="PROSITE" id="PS00221">
    <property type="entry name" value="MIP"/>
    <property type="match status" value="1"/>
</dbReference>
<dbReference type="AlphaFoldDB" id="A0A540W722"/>